<reference evidence="11" key="1">
    <citation type="submission" date="2022-10" db="EMBL/GenBank/DDBJ databases">
        <authorList>
            <person name="Yu W.X."/>
        </authorList>
    </citation>
    <scope>NUCLEOTIDE SEQUENCE</scope>
    <source>
        <strain evidence="11">D04</strain>
    </source>
</reference>
<keyword evidence="12" id="KW-1185">Reference proteome</keyword>
<evidence type="ECO:0000256" key="7">
    <source>
        <dbReference type="ARBA" id="ARBA00023239"/>
    </source>
</evidence>
<name>A0AAE3MC05_9BACT</name>
<comment type="subunit">
    <text evidence="3 9">Tetramer of two alpha and two beta chains.</text>
</comment>
<comment type="catalytic activity">
    <reaction evidence="8 9">
        <text>(1S,2R)-1-C-(indol-3-yl)glycerol 3-phosphate + L-serine = D-glyceraldehyde 3-phosphate + L-tryptophan + H2O</text>
        <dbReference type="Rhea" id="RHEA:10532"/>
        <dbReference type="ChEBI" id="CHEBI:15377"/>
        <dbReference type="ChEBI" id="CHEBI:33384"/>
        <dbReference type="ChEBI" id="CHEBI:57912"/>
        <dbReference type="ChEBI" id="CHEBI:58866"/>
        <dbReference type="ChEBI" id="CHEBI:59776"/>
        <dbReference type="EC" id="4.2.1.20"/>
    </reaction>
</comment>
<evidence type="ECO:0000256" key="1">
    <source>
        <dbReference type="ARBA" id="ARBA00003365"/>
    </source>
</evidence>
<dbReference type="GO" id="GO:0005829">
    <property type="term" value="C:cytosol"/>
    <property type="evidence" value="ECO:0007669"/>
    <property type="project" value="TreeGrafter"/>
</dbReference>
<keyword evidence="5 9" id="KW-0822">Tryptophan biosynthesis</keyword>
<dbReference type="SUPFAM" id="SSF51366">
    <property type="entry name" value="Ribulose-phoshate binding barrel"/>
    <property type="match status" value="1"/>
</dbReference>
<evidence type="ECO:0000256" key="6">
    <source>
        <dbReference type="ARBA" id="ARBA00023141"/>
    </source>
</evidence>
<dbReference type="EC" id="4.2.1.20" evidence="9"/>
<comment type="caution">
    <text evidence="11">The sequence shown here is derived from an EMBL/GenBank/DDBJ whole genome shotgun (WGS) entry which is preliminary data.</text>
</comment>
<comment type="similarity">
    <text evidence="9 10">Belongs to the TrpA family.</text>
</comment>
<proteinExistence type="inferred from homology"/>
<evidence type="ECO:0000256" key="10">
    <source>
        <dbReference type="RuleBase" id="RU003662"/>
    </source>
</evidence>
<dbReference type="EMBL" id="JAPDPI010000002">
    <property type="protein sequence ID" value="MCW3804377.1"/>
    <property type="molecule type" value="Genomic_DNA"/>
</dbReference>
<keyword evidence="7 9" id="KW-0456">Lyase</keyword>
<evidence type="ECO:0000313" key="11">
    <source>
        <dbReference type="EMBL" id="MCW3804377.1"/>
    </source>
</evidence>
<evidence type="ECO:0000256" key="9">
    <source>
        <dbReference type="HAMAP-Rule" id="MF_00131"/>
    </source>
</evidence>
<organism evidence="11 12">
    <name type="scientific">Plebeiibacterium marinum</name>
    <dbReference type="NCBI Taxonomy" id="2992111"/>
    <lineage>
        <taxon>Bacteria</taxon>
        <taxon>Pseudomonadati</taxon>
        <taxon>Bacteroidota</taxon>
        <taxon>Bacteroidia</taxon>
        <taxon>Marinilabiliales</taxon>
        <taxon>Marinilabiliaceae</taxon>
        <taxon>Plebeiibacterium</taxon>
    </lineage>
</organism>
<evidence type="ECO:0000256" key="5">
    <source>
        <dbReference type="ARBA" id="ARBA00022822"/>
    </source>
</evidence>
<protein>
    <recommendedName>
        <fullName evidence="9">Tryptophan synthase alpha chain</fullName>
        <ecNumber evidence="9">4.2.1.20</ecNumber>
    </recommendedName>
</protein>
<sequence length="257" mass="28464">MNRIKQLFRDKKDILSIYYTAGYPNLNDTVPILETLEDAGADIVEIGIPFSDPLADGPTIQHSGETALKNGMSLNVLFDQLKDVRSKVKMPLILMGYINTVHKFGIETFAKKCNEVGVDGVILPDLPFQEYLDNYKDTFDQYGVSNIFLITPQTPEERIKLIDEKTNGFIYMVSSAAVTGAKKGLSEAQLAYFDRVNKLNLQNPALIGFGIGDHESYKETCKYADGAIVGSAFVKLLGQAKDLHGEIKSFIKEVKGI</sequence>
<evidence type="ECO:0000256" key="4">
    <source>
        <dbReference type="ARBA" id="ARBA00022605"/>
    </source>
</evidence>
<dbReference type="InterPro" id="IPR002028">
    <property type="entry name" value="Trp_synthase_suA"/>
</dbReference>
<dbReference type="CDD" id="cd04724">
    <property type="entry name" value="Tryptophan_synthase_alpha"/>
    <property type="match status" value="1"/>
</dbReference>
<dbReference type="Gene3D" id="3.20.20.70">
    <property type="entry name" value="Aldolase class I"/>
    <property type="match status" value="1"/>
</dbReference>
<evidence type="ECO:0000256" key="3">
    <source>
        <dbReference type="ARBA" id="ARBA00011270"/>
    </source>
</evidence>
<feature type="active site" description="Proton acceptor" evidence="9">
    <location>
        <position position="56"/>
    </location>
</feature>
<feature type="active site" description="Proton acceptor" evidence="9">
    <location>
        <position position="45"/>
    </location>
</feature>
<dbReference type="FunFam" id="3.20.20.70:FF:000037">
    <property type="entry name" value="Tryptophan synthase alpha chain"/>
    <property type="match status" value="1"/>
</dbReference>
<dbReference type="InterPro" id="IPR013785">
    <property type="entry name" value="Aldolase_TIM"/>
</dbReference>
<dbReference type="RefSeq" id="WP_301197598.1">
    <property type="nucleotide sequence ID" value="NZ_JAPDPI010000002.1"/>
</dbReference>
<dbReference type="Proteomes" id="UP001207408">
    <property type="component" value="Unassembled WGS sequence"/>
</dbReference>
<evidence type="ECO:0000256" key="8">
    <source>
        <dbReference type="ARBA" id="ARBA00049047"/>
    </source>
</evidence>
<dbReference type="NCBIfam" id="TIGR00262">
    <property type="entry name" value="trpA"/>
    <property type="match status" value="1"/>
</dbReference>
<dbReference type="PANTHER" id="PTHR43406:SF1">
    <property type="entry name" value="TRYPTOPHAN SYNTHASE ALPHA CHAIN, CHLOROPLASTIC"/>
    <property type="match status" value="1"/>
</dbReference>
<dbReference type="AlphaFoldDB" id="A0AAE3MC05"/>
<dbReference type="PROSITE" id="PS00167">
    <property type="entry name" value="TRP_SYNTHASE_ALPHA"/>
    <property type="match status" value="1"/>
</dbReference>
<dbReference type="PANTHER" id="PTHR43406">
    <property type="entry name" value="TRYPTOPHAN SYNTHASE, ALPHA CHAIN"/>
    <property type="match status" value="1"/>
</dbReference>
<evidence type="ECO:0000256" key="2">
    <source>
        <dbReference type="ARBA" id="ARBA00004733"/>
    </source>
</evidence>
<dbReference type="Pfam" id="PF00290">
    <property type="entry name" value="Trp_syntA"/>
    <property type="match status" value="1"/>
</dbReference>
<dbReference type="HAMAP" id="MF_00131">
    <property type="entry name" value="Trp_synth_alpha"/>
    <property type="match status" value="1"/>
</dbReference>
<keyword evidence="6 9" id="KW-0057">Aromatic amino acid biosynthesis</keyword>
<dbReference type="InterPro" id="IPR018204">
    <property type="entry name" value="Trp_synthase_alpha_AS"/>
</dbReference>
<comment type="function">
    <text evidence="1 9">The alpha subunit is responsible for the aldol cleavage of indoleglycerol phosphate to indole and glyceraldehyde 3-phosphate.</text>
</comment>
<keyword evidence="4 9" id="KW-0028">Amino-acid biosynthesis</keyword>
<accession>A0AAE3MC05</accession>
<dbReference type="InterPro" id="IPR011060">
    <property type="entry name" value="RibuloseP-bd_barrel"/>
</dbReference>
<evidence type="ECO:0000313" key="12">
    <source>
        <dbReference type="Proteomes" id="UP001207408"/>
    </source>
</evidence>
<dbReference type="GO" id="GO:0004834">
    <property type="term" value="F:tryptophan synthase activity"/>
    <property type="evidence" value="ECO:0007669"/>
    <property type="project" value="UniProtKB-UniRule"/>
</dbReference>
<gene>
    <name evidence="9 11" type="primary">trpA</name>
    <name evidence="11" type="ORF">OM074_02005</name>
</gene>
<comment type="pathway">
    <text evidence="2 9">Amino-acid biosynthesis; L-tryptophan biosynthesis; L-tryptophan from chorismate: step 5/5.</text>
</comment>